<keyword evidence="4 12" id="KW-1003">Cell membrane</keyword>
<keyword evidence="3 12" id="KW-0813">Transport</keyword>
<feature type="transmembrane region" description="Helical" evidence="12">
    <location>
        <begin position="460"/>
        <end position="482"/>
    </location>
</feature>
<dbReference type="AlphaFoldDB" id="A0A1G9H8T8"/>
<feature type="transmembrane region" description="Helical" evidence="12">
    <location>
        <begin position="193"/>
        <end position="210"/>
    </location>
</feature>
<dbReference type="GO" id="GO:0070069">
    <property type="term" value="C:cytochrome complex"/>
    <property type="evidence" value="ECO:0007669"/>
    <property type="project" value="UniProtKB-UniRule"/>
</dbReference>
<sequence length="509" mass="55614">MDAVTLARWQFGITTVYHYLFVPITIAMSMLVAILQTVWVKTGKDRFLQLTKFFGKLFLINFALGIVTGIVQEFQFGMNWSEYSRFVGDIFGAPLALEALLAFFLESTFIGLWIFGWDRLPKKVHLATIYAAAFGTMLSAVFILAANSWMQNPVGSVFNVETGRAEIDGVSGFLALFSNPVFLATFPHTIAAAYMVGGGVVAGVSFWHLARLNKQIADGVTTDEENHVASWRWASKLGAWVLLISGLFVVITGDMQSKAMTEAQPMKMAAAEGLFDTETNASFSVLTIGALDGRSGVHLIRVPGLLSILAGHDTVQGINDLEEQYRTEGFRMNDGSQQALQAAVAAAIERGEISPEIQRSFMDLDPVPNVAISYWTFRLMMGAGFAAMGIAAVMLLWLRKGSPKPAWWLTLGAWGLPLLPLAGNAFGWIFTEMGRQPWIVAGVLPTATAVSPTVSPSAVIFSMVVYTLLYGGLAVLELWLFLKYTKAGLPEVQKVEVVDDPDQPMSFAY</sequence>
<dbReference type="GO" id="GO:0005886">
    <property type="term" value="C:plasma membrane"/>
    <property type="evidence" value="ECO:0007669"/>
    <property type="project" value="UniProtKB-SubCell"/>
</dbReference>
<dbReference type="Proteomes" id="UP000199475">
    <property type="component" value="Unassembled WGS sequence"/>
</dbReference>
<dbReference type="PANTHER" id="PTHR30365">
    <property type="entry name" value="CYTOCHROME D UBIQUINOL OXIDASE"/>
    <property type="match status" value="1"/>
</dbReference>
<comment type="subcellular location">
    <subcellularLocation>
        <location evidence="1">Cell membrane</location>
        <topology evidence="1">Multi-pass membrane protein</topology>
    </subcellularLocation>
</comment>
<protein>
    <submittedName>
        <fullName evidence="13">Cytochrome d ubiquinol oxidase subunit I</fullName>
    </submittedName>
</protein>
<evidence type="ECO:0000256" key="9">
    <source>
        <dbReference type="ARBA" id="ARBA00022989"/>
    </source>
</evidence>
<feature type="transmembrane region" description="Helical" evidence="12">
    <location>
        <begin position="20"/>
        <end position="41"/>
    </location>
</feature>
<evidence type="ECO:0000256" key="12">
    <source>
        <dbReference type="PIRNR" id="PIRNR006446"/>
    </source>
</evidence>
<evidence type="ECO:0000256" key="8">
    <source>
        <dbReference type="ARBA" id="ARBA00022982"/>
    </source>
</evidence>
<evidence type="ECO:0000313" key="14">
    <source>
        <dbReference type="Proteomes" id="UP000199475"/>
    </source>
</evidence>
<feature type="transmembrane region" description="Helical" evidence="12">
    <location>
        <begin position="53"/>
        <end position="71"/>
    </location>
</feature>
<evidence type="ECO:0000256" key="1">
    <source>
        <dbReference type="ARBA" id="ARBA00004651"/>
    </source>
</evidence>
<dbReference type="GO" id="GO:0016682">
    <property type="term" value="F:oxidoreductase activity, acting on diphenols and related substances as donors, oxygen as acceptor"/>
    <property type="evidence" value="ECO:0007669"/>
    <property type="project" value="TreeGrafter"/>
</dbReference>
<dbReference type="RefSeq" id="WP_093249473.1">
    <property type="nucleotide sequence ID" value="NZ_FNGP01000001.1"/>
</dbReference>
<feature type="transmembrane region" description="Helical" evidence="12">
    <location>
        <begin position="230"/>
        <end position="251"/>
    </location>
</feature>
<feature type="transmembrane region" description="Helical" evidence="12">
    <location>
        <begin position="91"/>
        <end position="115"/>
    </location>
</feature>
<organism evidence="13 14">
    <name type="scientific">Tessaracoccus oleiagri</name>
    <dbReference type="NCBI Taxonomy" id="686624"/>
    <lineage>
        <taxon>Bacteria</taxon>
        <taxon>Bacillati</taxon>
        <taxon>Actinomycetota</taxon>
        <taxon>Actinomycetes</taxon>
        <taxon>Propionibacteriales</taxon>
        <taxon>Propionibacteriaceae</taxon>
        <taxon>Tessaracoccus</taxon>
    </lineage>
</organism>
<dbReference type="STRING" id="686624.SAMN04488242_0153"/>
<gene>
    <name evidence="13" type="ORF">SAMN04488242_0153</name>
</gene>
<dbReference type="GO" id="GO:0046872">
    <property type="term" value="F:metal ion binding"/>
    <property type="evidence" value="ECO:0007669"/>
    <property type="project" value="UniProtKB-UniRule"/>
</dbReference>
<dbReference type="EMBL" id="FNGP01000001">
    <property type="protein sequence ID" value="SDL09366.1"/>
    <property type="molecule type" value="Genomic_DNA"/>
</dbReference>
<keyword evidence="6 12" id="KW-0812">Transmembrane</keyword>
<keyword evidence="9 12" id="KW-1133">Transmembrane helix</keyword>
<evidence type="ECO:0000313" key="13">
    <source>
        <dbReference type="EMBL" id="SDL09366.1"/>
    </source>
</evidence>
<keyword evidence="7 12" id="KW-0479">Metal-binding</keyword>
<evidence type="ECO:0000256" key="10">
    <source>
        <dbReference type="ARBA" id="ARBA00023004"/>
    </source>
</evidence>
<dbReference type="GO" id="GO:0009055">
    <property type="term" value="F:electron transfer activity"/>
    <property type="evidence" value="ECO:0007669"/>
    <property type="project" value="UniProtKB-UniRule"/>
</dbReference>
<evidence type="ECO:0000256" key="2">
    <source>
        <dbReference type="ARBA" id="ARBA00009819"/>
    </source>
</evidence>
<dbReference type="OrthoDB" id="9807042at2"/>
<name>A0A1G9H8T8_9ACTN</name>
<evidence type="ECO:0000256" key="5">
    <source>
        <dbReference type="ARBA" id="ARBA00022617"/>
    </source>
</evidence>
<feature type="transmembrane region" description="Helical" evidence="12">
    <location>
        <begin position="127"/>
        <end position="149"/>
    </location>
</feature>
<keyword evidence="5 12" id="KW-0349">Heme</keyword>
<accession>A0A1G9H8T8</accession>
<keyword evidence="8 12" id="KW-0249">Electron transport</keyword>
<comment type="similarity">
    <text evidence="2 12">Belongs to the cytochrome ubiquinol oxidase subunit 1 family.</text>
</comment>
<dbReference type="Pfam" id="PF01654">
    <property type="entry name" value="Cyt_bd_oxida_I"/>
    <property type="match status" value="1"/>
</dbReference>
<evidence type="ECO:0000256" key="11">
    <source>
        <dbReference type="ARBA" id="ARBA00023136"/>
    </source>
</evidence>
<feature type="transmembrane region" description="Helical" evidence="12">
    <location>
        <begin position="379"/>
        <end position="399"/>
    </location>
</feature>
<dbReference type="InterPro" id="IPR002585">
    <property type="entry name" value="Cyt-d_ubiquinol_oxidase_su_1"/>
</dbReference>
<evidence type="ECO:0000256" key="6">
    <source>
        <dbReference type="ARBA" id="ARBA00022692"/>
    </source>
</evidence>
<dbReference type="PANTHER" id="PTHR30365:SF15">
    <property type="entry name" value="CYTOCHROME BD UBIQUINOL OXIDASE SUBUNIT 1"/>
    <property type="match status" value="1"/>
</dbReference>
<reference evidence="13 14" key="1">
    <citation type="submission" date="2016-10" db="EMBL/GenBank/DDBJ databases">
        <authorList>
            <person name="de Groot N.N."/>
        </authorList>
    </citation>
    <scope>NUCLEOTIDE SEQUENCE [LARGE SCALE GENOMIC DNA]</scope>
    <source>
        <strain evidence="13 14">CGMCC 1.9159</strain>
    </source>
</reference>
<evidence type="ECO:0000256" key="4">
    <source>
        <dbReference type="ARBA" id="ARBA00022475"/>
    </source>
</evidence>
<dbReference type="PIRSF" id="PIRSF006446">
    <property type="entry name" value="Cyt_quinol_oxidase_1"/>
    <property type="match status" value="1"/>
</dbReference>
<evidence type="ECO:0000256" key="7">
    <source>
        <dbReference type="ARBA" id="ARBA00022723"/>
    </source>
</evidence>
<proteinExistence type="inferred from homology"/>
<evidence type="ECO:0000256" key="3">
    <source>
        <dbReference type="ARBA" id="ARBA00022448"/>
    </source>
</evidence>
<keyword evidence="11 12" id="KW-0472">Membrane</keyword>
<keyword evidence="10 12" id="KW-0408">Iron</keyword>
<keyword evidence="14" id="KW-1185">Reference proteome</keyword>
<dbReference type="GO" id="GO:0019646">
    <property type="term" value="P:aerobic electron transport chain"/>
    <property type="evidence" value="ECO:0007669"/>
    <property type="project" value="InterPro"/>
</dbReference>
<feature type="transmembrane region" description="Helical" evidence="12">
    <location>
        <begin position="405"/>
        <end position="430"/>
    </location>
</feature>
<dbReference type="GO" id="GO:0020037">
    <property type="term" value="F:heme binding"/>
    <property type="evidence" value="ECO:0007669"/>
    <property type="project" value="TreeGrafter"/>
</dbReference>